<feature type="compositionally biased region" description="Basic and acidic residues" evidence="10">
    <location>
        <begin position="1"/>
        <end position="15"/>
    </location>
</feature>
<evidence type="ECO:0000256" key="6">
    <source>
        <dbReference type="ARBA" id="ARBA00022679"/>
    </source>
</evidence>
<comment type="function">
    <text evidence="1 9">Catalyzes the acetylation of L-2,4-diaminobutyrate (DABA) to gamma-N-acetyl-alpha,gamma-diaminobutyric acid (ADABA) with acetyl coenzyme A.</text>
</comment>
<keyword evidence="7 9" id="KW-0012">Acyltransferase</keyword>
<evidence type="ECO:0000256" key="4">
    <source>
        <dbReference type="ARBA" id="ARBA00012355"/>
    </source>
</evidence>
<comment type="catalytic activity">
    <reaction evidence="8 9">
        <text>L-2,4-diaminobutanoate + acetyl-CoA = (2S)-4-acetamido-2-aminobutanoate + CoA + H(+)</text>
        <dbReference type="Rhea" id="RHEA:16901"/>
        <dbReference type="ChEBI" id="CHEBI:15378"/>
        <dbReference type="ChEBI" id="CHEBI:57287"/>
        <dbReference type="ChEBI" id="CHEBI:57288"/>
        <dbReference type="ChEBI" id="CHEBI:58761"/>
        <dbReference type="ChEBI" id="CHEBI:58929"/>
        <dbReference type="EC" id="2.3.1.178"/>
    </reaction>
</comment>
<evidence type="ECO:0000256" key="7">
    <source>
        <dbReference type="ARBA" id="ARBA00023315"/>
    </source>
</evidence>
<dbReference type="EC" id="2.3.1.178" evidence="4 9"/>
<dbReference type="InterPro" id="IPR016181">
    <property type="entry name" value="Acyl_CoA_acyltransferase"/>
</dbReference>
<comment type="caution">
    <text evidence="12">The sequence shown here is derived from an EMBL/GenBank/DDBJ whole genome shotgun (WGS) entry which is preliminary data.</text>
</comment>
<feature type="region of interest" description="Disordered" evidence="10">
    <location>
        <begin position="1"/>
        <end position="26"/>
    </location>
</feature>
<keyword evidence="13" id="KW-1185">Reference proteome</keyword>
<sequence>MPRGDDTSKDPDKPTLPDYQFGAPDPREGKALYDLTVNTGNLDVNSPYAYALWCRDFAATSIVARKGDDLAGSITGYLRPDDPRTLFVWQVAVSPAHRRQGLARRMLDNLVDRLRPEGVDWVETTVTPDNKASLRLFASFAEGRNVKIKQDVLFTEQDLGPGHEPEVLHTIGPLPYRETQK</sequence>
<feature type="domain" description="N-acetyltransferase" evidence="11">
    <location>
        <begin position="19"/>
        <end position="181"/>
    </location>
</feature>
<evidence type="ECO:0000256" key="1">
    <source>
        <dbReference type="ARBA" id="ARBA00003741"/>
    </source>
</evidence>
<evidence type="ECO:0000313" key="12">
    <source>
        <dbReference type="EMBL" id="MFC4334614.1"/>
    </source>
</evidence>
<dbReference type="RefSeq" id="WP_380618473.1">
    <property type="nucleotide sequence ID" value="NZ_JBHSDK010000007.1"/>
</dbReference>
<dbReference type="Proteomes" id="UP001595823">
    <property type="component" value="Unassembled WGS sequence"/>
</dbReference>
<evidence type="ECO:0000256" key="10">
    <source>
        <dbReference type="SAM" id="MobiDB-lite"/>
    </source>
</evidence>
<dbReference type="GO" id="GO:0033816">
    <property type="term" value="F:diaminobutyrate acetyltransferase activity"/>
    <property type="evidence" value="ECO:0007669"/>
    <property type="project" value="UniProtKB-EC"/>
</dbReference>
<reference evidence="13" key="1">
    <citation type="journal article" date="2019" name="Int. J. Syst. Evol. Microbiol.">
        <title>The Global Catalogue of Microorganisms (GCM) 10K type strain sequencing project: providing services to taxonomists for standard genome sequencing and annotation.</title>
        <authorList>
            <consortium name="The Broad Institute Genomics Platform"/>
            <consortium name="The Broad Institute Genome Sequencing Center for Infectious Disease"/>
            <person name="Wu L."/>
            <person name="Ma J."/>
        </authorList>
    </citation>
    <scope>NUCLEOTIDE SEQUENCE [LARGE SCALE GENOMIC DNA]</scope>
    <source>
        <strain evidence="13">IBRC-M 10908</strain>
    </source>
</reference>
<evidence type="ECO:0000256" key="9">
    <source>
        <dbReference type="RuleBase" id="RU365045"/>
    </source>
</evidence>
<dbReference type="Gene3D" id="3.40.630.30">
    <property type="match status" value="1"/>
</dbReference>
<evidence type="ECO:0000256" key="3">
    <source>
        <dbReference type="ARBA" id="ARBA00010712"/>
    </source>
</evidence>
<dbReference type="CDD" id="cd04301">
    <property type="entry name" value="NAT_SF"/>
    <property type="match status" value="1"/>
</dbReference>
<dbReference type="EMBL" id="JBHSDK010000007">
    <property type="protein sequence ID" value="MFC4334614.1"/>
    <property type="molecule type" value="Genomic_DNA"/>
</dbReference>
<evidence type="ECO:0000259" key="11">
    <source>
        <dbReference type="PROSITE" id="PS51186"/>
    </source>
</evidence>
<gene>
    <name evidence="9 12" type="primary">ectA</name>
    <name evidence="12" type="ORF">ACFPET_05320</name>
</gene>
<organism evidence="12 13">
    <name type="scientific">Salininema proteolyticum</name>
    <dbReference type="NCBI Taxonomy" id="1607685"/>
    <lineage>
        <taxon>Bacteria</taxon>
        <taxon>Bacillati</taxon>
        <taxon>Actinomycetota</taxon>
        <taxon>Actinomycetes</taxon>
        <taxon>Glycomycetales</taxon>
        <taxon>Glycomycetaceae</taxon>
        <taxon>Salininema</taxon>
    </lineage>
</organism>
<name>A0ABV8TV05_9ACTN</name>
<dbReference type="PANTHER" id="PTHR43072">
    <property type="entry name" value="N-ACETYLTRANSFERASE"/>
    <property type="match status" value="1"/>
</dbReference>
<comment type="similarity">
    <text evidence="3 9">Belongs to the acetyltransferase family. EctA subfamily.</text>
</comment>
<evidence type="ECO:0000313" key="13">
    <source>
        <dbReference type="Proteomes" id="UP001595823"/>
    </source>
</evidence>
<keyword evidence="6 9" id="KW-0808">Transferase</keyword>
<dbReference type="PROSITE" id="PS51186">
    <property type="entry name" value="GNAT"/>
    <property type="match status" value="1"/>
</dbReference>
<dbReference type="InterPro" id="IPR012772">
    <property type="entry name" value="Ectoine_EctA"/>
</dbReference>
<dbReference type="NCBIfam" id="TIGR02406">
    <property type="entry name" value="ectoine_EctA"/>
    <property type="match status" value="1"/>
</dbReference>
<dbReference type="PANTHER" id="PTHR43072:SF60">
    <property type="entry name" value="L-2,4-DIAMINOBUTYRIC ACID ACETYLTRANSFERASE"/>
    <property type="match status" value="1"/>
</dbReference>
<dbReference type="Pfam" id="PF00583">
    <property type="entry name" value="Acetyltransf_1"/>
    <property type="match status" value="1"/>
</dbReference>
<evidence type="ECO:0000256" key="8">
    <source>
        <dbReference type="ARBA" id="ARBA00048924"/>
    </source>
</evidence>
<accession>A0ABV8TV05</accession>
<protein>
    <recommendedName>
        <fullName evidence="5 9">L-2,4-diaminobutyric acid acetyltransferase</fullName>
        <shortName evidence="9">DABA acetyltransferase</shortName>
        <ecNumber evidence="4 9">2.3.1.178</ecNumber>
    </recommendedName>
</protein>
<proteinExistence type="inferred from homology"/>
<evidence type="ECO:0000256" key="2">
    <source>
        <dbReference type="ARBA" id="ARBA00004978"/>
    </source>
</evidence>
<dbReference type="SUPFAM" id="SSF55729">
    <property type="entry name" value="Acyl-CoA N-acyltransferases (Nat)"/>
    <property type="match status" value="1"/>
</dbReference>
<comment type="pathway">
    <text evidence="2 9">Amine and polyamine biosynthesis; ectoine biosynthesis; L-ectoine from L-aspartate 4-semialdehyde: step 2/3.</text>
</comment>
<dbReference type="InterPro" id="IPR000182">
    <property type="entry name" value="GNAT_dom"/>
</dbReference>
<evidence type="ECO:0000256" key="5">
    <source>
        <dbReference type="ARBA" id="ARBA00017935"/>
    </source>
</evidence>